<evidence type="ECO:0000313" key="1">
    <source>
        <dbReference type="EMBL" id="SVB76863.1"/>
    </source>
</evidence>
<dbReference type="EMBL" id="UINC01056622">
    <property type="protein sequence ID" value="SVB76863.1"/>
    <property type="molecule type" value="Genomic_DNA"/>
</dbReference>
<accession>A0A382GQJ3</accession>
<dbReference type="AlphaFoldDB" id="A0A382GQJ3"/>
<protein>
    <submittedName>
        <fullName evidence="1">Uncharacterized protein</fullName>
    </submittedName>
</protein>
<reference evidence="1" key="1">
    <citation type="submission" date="2018-05" db="EMBL/GenBank/DDBJ databases">
        <authorList>
            <person name="Lanie J.A."/>
            <person name="Ng W.-L."/>
            <person name="Kazmierczak K.M."/>
            <person name="Andrzejewski T.M."/>
            <person name="Davidsen T.M."/>
            <person name="Wayne K.J."/>
            <person name="Tettelin H."/>
            <person name="Glass J.I."/>
            <person name="Rusch D."/>
            <person name="Podicherti R."/>
            <person name="Tsui H.-C.T."/>
            <person name="Winkler M.E."/>
        </authorList>
    </citation>
    <scope>NUCLEOTIDE SEQUENCE</scope>
</reference>
<proteinExistence type="predicted"/>
<dbReference type="Pfam" id="PF24175">
    <property type="entry name" value="SU10_adaptor"/>
    <property type="match status" value="1"/>
</dbReference>
<organism evidence="1">
    <name type="scientific">marine metagenome</name>
    <dbReference type="NCBI Taxonomy" id="408172"/>
    <lineage>
        <taxon>unclassified sequences</taxon>
        <taxon>metagenomes</taxon>
        <taxon>ecological metagenomes</taxon>
    </lineage>
</organism>
<sequence length="188" mass="21401">MTDVDLDVFRQNDFTSLTAGNPFVSTPAGILIIRYVVTYPEVSPQTRTYLQQKDISFMDEYSGTRITQNAPKYYANWDETKLYLSPTPDSALNLELAYVRRPTSSAGTALTSTNTTTYLSNNAPNALTYACLVEAFAFLQNDKMYQLYEQKYQQSLTGLGIEQQGRRRRDEYMNGVVRELLNAPRTRV</sequence>
<gene>
    <name evidence="1" type="ORF">METZ01_LOCUS229717</name>
</gene>
<dbReference type="InterPro" id="IPR056209">
    <property type="entry name" value="SU10_adaptor"/>
</dbReference>
<name>A0A382GQJ3_9ZZZZ</name>